<dbReference type="RefSeq" id="WP_057783205.1">
    <property type="nucleotide sequence ID" value="NZ_JAGGJQ010000004.1"/>
</dbReference>
<dbReference type="Proteomes" id="UP001138672">
    <property type="component" value="Unassembled WGS sequence"/>
</dbReference>
<dbReference type="EMBL" id="JAGGJQ010000004">
    <property type="protein sequence ID" value="MBP1839817.1"/>
    <property type="molecule type" value="Genomic_DNA"/>
</dbReference>
<evidence type="ECO:0008006" key="6">
    <source>
        <dbReference type="Google" id="ProtNLM"/>
    </source>
</evidence>
<keyword evidence="1" id="KW-0812">Transmembrane</keyword>
<accession>A0A9X0YM89</accession>
<keyword evidence="5" id="KW-1185">Reference proteome</keyword>
<evidence type="ECO:0000313" key="2">
    <source>
        <dbReference type="EMBL" id="MBP1839817.1"/>
    </source>
</evidence>
<gene>
    <name evidence="2" type="ORF">J2Z56_001741</name>
    <name evidence="3" type="ORF">J2Z57_001864</name>
</gene>
<keyword evidence="1" id="KW-1133">Transmembrane helix</keyword>
<dbReference type="OrthoDB" id="1412480at2"/>
<name>A0A9X0YM89_9FLAO</name>
<comment type="caution">
    <text evidence="2">The sequence shown here is derived from an EMBL/GenBank/DDBJ whole genome shotgun (WGS) entry which is preliminary data.</text>
</comment>
<reference evidence="2" key="1">
    <citation type="submission" date="2021-03" db="EMBL/GenBank/DDBJ databases">
        <title>Genomic Encyclopedia of Type Strains, Phase IV (KMG-IV): sequencing the most valuable type-strain genomes for metagenomic binning, comparative biology and taxonomic classification.</title>
        <authorList>
            <person name="Goeker M."/>
        </authorList>
    </citation>
    <scope>NUCLEOTIDE SEQUENCE</scope>
    <source>
        <strain evidence="2">DSM 15523</strain>
        <strain evidence="3 5">DSM 16476</strain>
    </source>
</reference>
<evidence type="ECO:0000313" key="5">
    <source>
        <dbReference type="Proteomes" id="UP001231587"/>
    </source>
</evidence>
<dbReference type="EMBL" id="JAUSUU010000005">
    <property type="protein sequence ID" value="MDQ0335416.1"/>
    <property type="molecule type" value="Genomic_DNA"/>
</dbReference>
<feature type="transmembrane region" description="Helical" evidence="1">
    <location>
        <begin position="12"/>
        <end position="31"/>
    </location>
</feature>
<proteinExistence type="predicted"/>
<dbReference type="Proteomes" id="UP001231587">
    <property type="component" value="Unassembled WGS sequence"/>
</dbReference>
<evidence type="ECO:0000313" key="4">
    <source>
        <dbReference type="Proteomes" id="UP001138672"/>
    </source>
</evidence>
<protein>
    <recommendedName>
        <fullName evidence="6">DUF748 domain-containing protein</fullName>
    </recommendedName>
</protein>
<evidence type="ECO:0000313" key="3">
    <source>
        <dbReference type="EMBL" id="MDQ0335416.1"/>
    </source>
</evidence>
<evidence type="ECO:0000256" key="1">
    <source>
        <dbReference type="SAM" id="Phobius"/>
    </source>
</evidence>
<sequence length="528" mass="61205">MPKLLKKSITILLVIVCVLGLIVVFFANTFVEQKLKTALKDLPETVQFTYSGLAVNVFQGELFVENPELEVSELDNTEMNLKISLNKFKLEEVSYWRYIFYGAIHLDRVLFQDADIFYVKSNSTKESDSTNMDSSSKSKNKSIQLFNKTIKIDQVEFNHAKFTMYKAASDSVFLKSENLNIMFQDILVDEASSKKNIPFEYSNYHISSDSLKFNVGVYETLSLQTLEFTKSHWVVRDFALKTKYSKQELTRRLKKERDHFNIEMDSIYIENPRFGFLDKRFYFKSDTITIQKPDAIIYRNKLVADDYTIKPMYSKMLRDLNFDLTIPVLQLNSGSIVYEEKVKANVQAGSIAFKDFNATIKHVSNTYTSPTKTELDITTRFFGQAPLHANWAFDVNNNNDDFTFKTQIGVLPASRLNRFTEHNLNIKLEGQFDKIYARIDGNVDRSTVNFNVKYEDMKVNILNKKKKRNRFLSSIANLFIRNDSDKNKDGFIEKKGAVTRDKTKSVFNFFWLNIKEGLKLVFIGDGII</sequence>
<dbReference type="AlphaFoldDB" id="A0A9X0YM89"/>
<organism evidence="2 4">
    <name type="scientific">Formosa algae</name>
    <dbReference type="NCBI Taxonomy" id="225843"/>
    <lineage>
        <taxon>Bacteria</taxon>
        <taxon>Pseudomonadati</taxon>
        <taxon>Bacteroidota</taxon>
        <taxon>Flavobacteriia</taxon>
        <taxon>Flavobacteriales</taxon>
        <taxon>Flavobacteriaceae</taxon>
        <taxon>Formosa</taxon>
    </lineage>
</organism>
<keyword evidence="1" id="KW-0472">Membrane</keyword>